<dbReference type="Gene3D" id="3.30.420.10">
    <property type="entry name" value="Ribonuclease H-like superfamily/Ribonuclease H"/>
    <property type="match status" value="1"/>
</dbReference>
<dbReference type="OrthoDB" id="3235313at2759"/>
<dbReference type="PROSITE" id="PS50994">
    <property type="entry name" value="INTEGRASE"/>
    <property type="match status" value="1"/>
</dbReference>
<dbReference type="PANTHER" id="PTHR37984:SF5">
    <property type="entry name" value="PROTEIN NYNRIN-LIKE"/>
    <property type="match status" value="1"/>
</dbReference>
<dbReference type="InterPro" id="IPR012337">
    <property type="entry name" value="RNaseH-like_sf"/>
</dbReference>
<sequence length="185" mass="21106">MVGVESLTGYPGAEATEATESTTAKEAISALKRIFSLFGYPLSFCVDRNPFGSDLFKNYCRINKIKLQILPPYQPEWNGQVERINSPIRQSLNKMSDESPKEWYRHIESVLQVIRGIPSKSTGCSPYYNIFGVHPKLLLETDELSPLSKPARKISLSMLAIKRRTYWRTRKIEIGKPMFEVGYLV</sequence>
<evidence type="ECO:0000259" key="1">
    <source>
        <dbReference type="PROSITE" id="PS50994"/>
    </source>
</evidence>
<dbReference type="InterPro" id="IPR036397">
    <property type="entry name" value="RNaseH_sf"/>
</dbReference>
<comment type="caution">
    <text evidence="2">The sequence shown here is derived from an EMBL/GenBank/DDBJ whole genome shotgun (WGS) entry which is preliminary data.</text>
</comment>
<dbReference type="InterPro" id="IPR001584">
    <property type="entry name" value="Integrase_cat-core"/>
</dbReference>
<gene>
    <name evidence="2" type="ORF">AYI69_g8342</name>
</gene>
<protein>
    <submittedName>
        <fullName evidence="2">Pro-Pol polyprotein</fullName>
    </submittedName>
</protein>
<dbReference type="GO" id="GO:0015074">
    <property type="term" value="P:DNA integration"/>
    <property type="evidence" value="ECO:0007669"/>
    <property type="project" value="InterPro"/>
</dbReference>
<proteinExistence type="predicted"/>
<dbReference type="Proteomes" id="UP000187429">
    <property type="component" value="Unassembled WGS sequence"/>
</dbReference>
<keyword evidence="3" id="KW-1185">Reference proteome</keyword>
<reference evidence="3" key="1">
    <citation type="submission" date="2017-01" db="EMBL/GenBank/DDBJ databases">
        <authorList>
            <person name="Wang Y."/>
            <person name="White M."/>
            <person name="Kvist S."/>
            <person name="Moncalvo J.-M."/>
        </authorList>
    </citation>
    <scope>NUCLEOTIDE SEQUENCE [LARGE SCALE GENOMIC DNA]</scope>
    <source>
        <strain evidence="3">ID-206-W2</strain>
    </source>
</reference>
<dbReference type="GO" id="GO:0005634">
    <property type="term" value="C:nucleus"/>
    <property type="evidence" value="ECO:0007669"/>
    <property type="project" value="UniProtKB-ARBA"/>
</dbReference>
<feature type="domain" description="Integrase catalytic" evidence="1">
    <location>
        <begin position="1"/>
        <end position="134"/>
    </location>
</feature>
<dbReference type="InterPro" id="IPR050951">
    <property type="entry name" value="Retrovirus_Pol_polyprotein"/>
</dbReference>
<dbReference type="EMBL" id="LSSM01004382">
    <property type="protein sequence ID" value="OMJ15042.1"/>
    <property type="molecule type" value="Genomic_DNA"/>
</dbReference>
<evidence type="ECO:0000313" key="2">
    <source>
        <dbReference type="EMBL" id="OMJ15042.1"/>
    </source>
</evidence>
<dbReference type="GO" id="GO:0003676">
    <property type="term" value="F:nucleic acid binding"/>
    <property type="evidence" value="ECO:0007669"/>
    <property type="project" value="InterPro"/>
</dbReference>
<name>A0A1R1XK70_9FUNG</name>
<dbReference type="PANTHER" id="PTHR37984">
    <property type="entry name" value="PROTEIN CBG26694"/>
    <property type="match status" value="1"/>
</dbReference>
<dbReference type="SUPFAM" id="SSF53098">
    <property type="entry name" value="Ribonuclease H-like"/>
    <property type="match status" value="1"/>
</dbReference>
<organism evidence="2 3">
    <name type="scientific">Smittium culicis</name>
    <dbReference type="NCBI Taxonomy" id="133412"/>
    <lineage>
        <taxon>Eukaryota</taxon>
        <taxon>Fungi</taxon>
        <taxon>Fungi incertae sedis</taxon>
        <taxon>Zoopagomycota</taxon>
        <taxon>Kickxellomycotina</taxon>
        <taxon>Harpellomycetes</taxon>
        <taxon>Harpellales</taxon>
        <taxon>Legeriomycetaceae</taxon>
        <taxon>Smittium</taxon>
    </lineage>
</organism>
<accession>A0A1R1XK70</accession>
<evidence type="ECO:0000313" key="3">
    <source>
        <dbReference type="Proteomes" id="UP000187429"/>
    </source>
</evidence>
<dbReference type="AlphaFoldDB" id="A0A1R1XK70"/>